<evidence type="ECO:0000313" key="3">
    <source>
        <dbReference type="Proteomes" id="UP000603200"/>
    </source>
</evidence>
<dbReference type="EMBL" id="BOMN01000113">
    <property type="protein sequence ID" value="GIE24769.1"/>
    <property type="molecule type" value="Genomic_DNA"/>
</dbReference>
<dbReference type="Pfam" id="PF02441">
    <property type="entry name" value="Flavoprotein"/>
    <property type="match status" value="1"/>
</dbReference>
<dbReference type="Proteomes" id="UP000603200">
    <property type="component" value="Unassembled WGS sequence"/>
</dbReference>
<organism evidence="2 3">
    <name type="scientific">Winogradskya humida</name>
    <dbReference type="NCBI Taxonomy" id="113566"/>
    <lineage>
        <taxon>Bacteria</taxon>
        <taxon>Bacillati</taxon>
        <taxon>Actinomycetota</taxon>
        <taxon>Actinomycetes</taxon>
        <taxon>Micromonosporales</taxon>
        <taxon>Micromonosporaceae</taxon>
        <taxon>Winogradskya</taxon>
    </lineage>
</organism>
<name>A0ABQ4A1P1_9ACTN</name>
<keyword evidence="3" id="KW-1185">Reference proteome</keyword>
<proteinExistence type="predicted"/>
<protein>
    <recommendedName>
        <fullName evidence="1">Flavoprotein domain-containing protein</fullName>
    </recommendedName>
</protein>
<sequence length="171" mass="17403">MCIVVCGAGPAPNIGNLMALAAERGWIVNLVATPSALGFLDVAALEGTSGVEVRSGYGQRASGPRPSASDALIVAPATYNTINKLAAGINDNYALSVASEAIGRGTSTAILPFVNSALAARHPFVRAVKSLRDEGVDVLIGDGRWEPHPPGAGGQMIAGFPWVAALESISP</sequence>
<dbReference type="InterPro" id="IPR003382">
    <property type="entry name" value="Flavoprotein"/>
</dbReference>
<dbReference type="InterPro" id="IPR036551">
    <property type="entry name" value="Flavin_trans-like"/>
</dbReference>
<dbReference type="SUPFAM" id="SSF52507">
    <property type="entry name" value="Homo-oligomeric flavin-containing Cys decarboxylases, HFCD"/>
    <property type="match status" value="1"/>
</dbReference>
<accession>A0ABQ4A1P1</accession>
<gene>
    <name evidence="2" type="ORF">Ahu01nite_078710</name>
</gene>
<evidence type="ECO:0000313" key="2">
    <source>
        <dbReference type="EMBL" id="GIE24769.1"/>
    </source>
</evidence>
<evidence type="ECO:0000259" key="1">
    <source>
        <dbReference type="Pfam" id="PF02441"/>
    </source>
</evidence>
<reference evidence="2 3" key="1">
    <citation type="submission" date="2021-01" db="EMBL/GenBank/DDBJ databases">
        <title>Whole genome shotgun sequence of Actinoplanes humidus NBRC 14915.</title>
        <authorList>
            <person name="Komaki H."/>
            <person name="Tamura T."/>
        </authorList>
    </citation>
    <scope>NUCLEOTIDE SEQUENCE [LARGE SCALE GENOMIC DNA]</scope>
    <source>
        <strain evidence="2 3">NBRC 14915</strain>
    </source>
</reference>
<comment type="caution">
    <text evidence="2">The sequence shown here is derived from an EMBL/GenBank/DDBJ whole genome shotgun (WGS) entry which is preliminary data.</text>
</comment>
<feature type="domain" description="Flavoprotein" evidence="1">
    <location>
        <begin position="3"/>
        <end position="103"/>
    </location>
</feature>
<dbReference type="Gene3D" id="3.40.50.1950">
    <property type="entry name" value="Flavin prenyltransferase-like"/>
    <property type="match status" value="1"/>
</dbReference>